<reference evidence="1 2" key="1">
    <citation type="submission" date="2019-04" db="EMBL/GenBank/DDBJ databases">
        <title>Genome sequence of strain shin9-1.</title>
        <authorList>
            <person name="Gao J."/>
            <person name="Sun J."/>
        </authorList>
    </citation>
    <scope>NUCLEOTIDE SEQUENCE [LARGE SCALE GENOMIC DNA]</scope>
    <source>
        <strain evidence="2">shin9-1</strain>
    </source>
</reference>
<accession>A0A4S8NWR8</accession>
<proteinExistence type="predicted"/>
<gene>
    <name evidence="1" type="ORF">FAA97_19160</name>
</gene>
<evidence type="ECO:0000313" key="1">
    <source>
        <dbReference type="EMBL" id="THV20712.1"/>
    </source>
</evidence>
<dbReference type="OrthoDB" id="5457915at2"/>
<dbReference type="InterPro" id="IPR035093">
    <property type="entry name" value="RelE/ParE_toxin_dom_sf"/>
</dbReference>
<organism evidence="1 2">
    <name type="scientific">Peteryoungia ipomoeae</name>
    <dbReference type="NCBI Taxonomy" id="1210932"/>
    <lineage>
        <taxon>Bacteria</taxon>
        <taxon>Pseudomonadati</taxon>
        <taxon>Pseudomonadota</taxon>
        <taxon>Alphaproteobacteria</taxon>
        <taxon>Hyphomicrobiales</taxon>
        <taxon>Rhizobiaceae</taxon>
        <taxon>Peteryoungia</taxon>
    </lineage>
</organism>
<keyword evidence="2" id="KW-1185">Reference proteome</keyword>
<sequence>MIKVRLSAEADADLLDILTRTYAEYGSDALLRYELLIVTALSDVAVSHRRSGLVARPEFGPGIHSYHLRHSWERARHPTGIVRRPRHFILYRQLLPELIGVGRILHDVMEVERHLPERFGDE</sequence>
<dbReference type="Gene3D" id="3.30.2310.20">
    <property type="entry name" value="RelE-like"/>
    <property type="match status" value="1"/>
</dbReference>
<dbReference type="EMBL" id="STGV01000007">
    <property type="protein sequence ID" value="THV20712.1"/>
    <property type="molecule type" value="Genomic_DNA"/>
</dbReference>
<dbReference type="AlphaFoldDB" id="A0A4S8NWR8"/>
<evidence type="ECO:0000313" key="2">
    <source>
        <dbReference type="Proteomes" id="UP000308828"/>
    </source>
</evidence>
<dbReference type="Proteomes" id="UP000308828">
    <property type="component" value="Unassembled WGS sequence"/>
</dbReference>
<dbReference type="RefSeq" id="WP_136600170.1">
    <property type="nucleotide sequence ID" value="NZ_STGV01000007.1"/>
</dbReference>
<protein>
    <submittedName>
        <fullName evidence="1">Type II toxin-antitoxin system RelE/ParE family toxin</fullName>
    </submittedName>
</protein>
<comment type="caution">
    <text evidence="1">The sequence shown here is derived from an EMBL/GenBank/DDBJ whole genome shotgun (WGS) entry which is preliminary data.</text>
</comment>
<name>A0A4S8NWR8_9HYPH</name>